<comment type="caution">
    <text evidence="1">The sequence shown here is derived from an EMBL/GenBank/DDBJ whole genome shotgun (WGS) entry which is preliminary data.</text>
</comment>
<organism evidence="1 2">
    <name type="scientific">Clydaea vesicula</name>
    <dbReference type="NCBI Taxonomy" id="447962"/>
    <lineage>
        <taxon>Eukaryota</taxon>
        <taxon>Fungi</taxon>
        <taxon>Fungi incertae sedis</taxon>
        <taxon>Chytridiomycota</taxon>
        <taxon>Chytridiomycota incertae sedis</taxon>
        <taxon>Chytridiomycetes</taxon>
        <taxon>Lobulomycetales</taxon>
        <taxon>Lobulomycetaceae</taxon>
        <taxon>Clydaea</taxon>
    </lineage>
</organism>
<dbReference type="EMBL" id="JADGJW010000061">
    <property type="protein sequence ID" value="KAJ3225435.1"/>
    <property type="molecule type" value="Genomic_DNA"/>
</dbReference>
<dbReference type="GO" id="GO:0006801">
    <property type="term" value="P:superoxide metabolic process"/>
    <property type="evidence" value="ECO:0007669"/>
    <property type="project" value="InterPro"/>
</dbReference>
<reference evidence="1" key="1">
    <citation type="submission" date="2020-05" db="EMBL/GenBank/DDBJ databases">
        <title>Phylogenomic resolution of chytrid fungi.</title>
        <authorList>
            <person name="Stajich J.E."/>
            <person name="Amses K."/>
            <person name="Simmons R."/>
            <person name="Seto K."/>
            <person name="Myers J."/>
            <person name="Bonds A."/>
            <person name="Quandt C.A."/>
            <person name="Barry K."/>
            <person name="Liu P."/>
            <person name="Grigoriev I."/>
            <person name="Longcore J.E."/>
            <person name="James T.Y."/>
        </authorList>
    </citation>
    <scope>NUCLEOTIDE SEQUENCE</scope>
    <source>
        <strain evidence="1">JEL0476</strain>
    </source>
</reference>
<sequence>MTKNELHYEIAFNKAKFLPLDGVELIKETSNTLQLKSIFHPTALLKKLDYLNPVIKSVSNNSINLNAVCIFEHFSGVKPGKWQQFDNKGLARFIQTEENVLILDLSMSGLKKNAEYSVMIFEAGDISSVPDSLGSCLKNLFTFKSTGDGELLIVKEIENLFIYDIIGRSLVVDEKNVGRNASSEAIAGIIARSAGFFQNEKMVCSCSGNTIWQEAKY</sequence>
<accession>A0AAD5XY25</accession>
<dbReference type="InterPro" id="IPR036423">
    <property type="entry name" value="SOD-like_Cu/Zn_dom_sf"/>
</dbReference>
<name>A0AAD5XY25_9FUNG</name>
<proteinExistence type="predicted"/>
<dbReference type="SUPFAM" id="SSF49329">
    <property type="entry name" value="Cu,Zn superoxide dismutase-like"/>
    <property type="match status" value="1"/>
</dbReference>
<dbReference type="AlphaFoldDB" id="A0AAD5XY25"/>
<evidence type="ECO:0000313" key="2">
    <source>
        <dbReference type="Proteomes" id="UP001211065"/>
    </source>
</evidence>
<dbReference type="Proteomes" id="UP001211065">
    <property type="component" value="Unassembled WGS sequence"/>
</dbReference>
<gene>
    <name evidence="1" type="primary">CCS1</name>
    <name evidence="1" type="ORF">HK099_006806</name>
</gene>
<dbReference type="GO" id="GO:0046872">
    <property type="term" value="F:metal ion binding"/>
    <property type="evidence" value="ECO:0007669"/>
    <property type="project" value="InterPro"/>
</dbReference>
<keyword evidence="2" id="KW-1185">Reference proteome</keyword>
<evidence type="ECO:0000313" key="1">
    <source>
        <dbReference type="EMBL" id="KAJ3225435.1"/>
    </source>
</evidence>
<dbReference type="Gene3D" id="2.60.40.200">
    <property type="entry name" value="Superoxide dismutase, copper/zinc binding domain"/>
    <property type="match status" value="1"/>
</dbReference>
<protein>
    <submittedName>
        <fullName evidence="1">Copper chaperone</fullName>
    </submittedName>
</protein>